<evidence type="ECO:0000313" key="3">
    <source>
        <dbReference type="Proteomes" id="UP000799767"/>
    </source>
</evidence>
<feature type="region of interest" description="Disordered" evidence="1">
    <location>
        <begin position="1"/>
        <end position="84"/>
    </location>
</feature>
<dbReference type="InterPro" id="IPR053178">
    <property type="entry name" value="Osmoadaptation_assoc"/>
</dbReference>
<protein>
    <submittedName>
        <fullName evidence="2">Uncharacterized protein</fullName>
    </submittedName>
</protein>
<dbReference type="OrthoDB" id="5126878at2759"/>
<evidence type="ECO:0000256" key="1">
    <source>
        <dbReference type="SAM" id="MobiDB-lite"/>
    </source>
</evidence>
<keyword evidence="3" id="KW-1185">Reference proteome</keyword>
<feature type="compositionally biased region" description="Low complexity" evidence="1">
    <location>
        <begin position="63"/>
        <end position="80"/>
    </location>
</feature>
<dbReference type="AlphaFoldDB" id="A0A6A6Q126"/>
<dbReference type="Pfam" id="PF11951">
    <property type="entry name" value="Fungal_trans_2"/>
    <property type="match status" value="1"/>
</dbReference>
<reference evidence="2" key="1">
    <citation type="journal article" date="2020" name="Stud. Mycol.">
        <title>101 Dothideomycetes genomes: a test case for predicting lifestyles and emergence of pathogens.</title>
        <authorList>
            <person name="Haridas S."/>
            <person name="Albert R."/>
            <person name="Binder M."/>
            <person name="Bloem J."/>
            <person name="Labutti K."/>
            <person name="Salamov A."/>
            <person name="Andreopoulos B."/>
            <person name="Baker S."/>
            <person name="Barry K."/>
            <person name="Bills G."/>
            <person name="Bluhm B."/>
            <person name="Cannon C."/>
            <person name="Castanera R."/>
            <person name="Culley D."/>
            <person name="Daum C."/>
            <person name="Ezra D."/>
            <person name="Gonzalez J."/>
            <person name="Henrissat B."/>
            <person name="Kuo A."/>
            <person name="Liang C."/>
            <person name="Lipzen A."/>
            <person name="Lutzoni F."/>
            <person name="Magnuson J."/>
            <person name="Mondo S."/>
            <person name="Nolan M."/>
            <person name="Ohm R."/>
            <person name="Pangilinan J."/>
            <person name="Park H.-J."/>
            <person name="Ramirez L."/>
            <person name="Alfaro M."/>
            <person name="Sun H."/>
            <person name="Tritt A."/>
            <person name="Yoshinaga Y."/>
            <person name="Zwiers L.-H."/>
            <person name="Turgeon B."/>
            <person name="Goodwin S."/>
            <person name="Spatafora J."/>
            <person name="Crous P."/>
            <person name="Grigoriev I."/>
        </authorList>
    </citation>
    <scope>NUCLEOTIDE SEQUENCE</scope>
    <source>
        <strain evidence="2">CBS 113389</strain>
    </source>
</reference>
<dbReference type="GeneID" id="54470197"/>
<organism evidence="2 3">
    <name type="scientific">Neohortaea acidophila</name>
    <dbReference type="NCBI Taxonomy" id="245834"/>
    <lineage>
        <taxon>Eukaryota</taxon>
        <taxon>Fungi</taxon>
        <taxon>Dikarya</taxon>
        <taxon>Ascomycota</taxon>
        <taxon>Pezizomycotina</taxon>
        <taxon>Dothideomycetes</taxon>
        <taxon>Dothideomycetidae</taxon>
        <taxon>Mycosphaerellales</taxon>
        <taxon>Teratosphaeriaceae</taxon>
        <taxon>Neohortaea</taxon>
    </lineage>
</organism>
<name>A0A6A6Q126_9PEZI</name>
<dbReference type="RefSeq" id="XP_033592263.1">
    <property type="nucleotide sequence ID" value="XM_033729195.1"/>
</dbReference>
<proteinExistence type="predicted"/>
<dbReference type="InterPro" id="IPR021858">
    <property type="entry name" value="Fun_TF"/>
</dbReference>
<accession>A0A6A6Q126</accession>
<gene>
    <name evidence="2" type="ORF">BDY17DRAFT_110086</name>
</gene>
<dbReference type="Proteomes" id="UP000799767">
    <property type="component" value="Unassembled WGS sequence"/>
</dbReference>
<dbReference type="EMBL" id="MU001633">
    <property type="protein sequence ID" value="KAF2485694.1"/>
    <property type="molecule type" value="Genomic_DNA"/>
</dbReference>
<sequence length="457" mass="50745">MPQTDFPFIVSSGPKLQNDPSIRTVIRKQAMKDVGHARRKRGRKMRGEGEDGCTTAPMQSAASSSDDGSGNGTPSTSSDDTTFDELVPRRLPIKATSPLSLLSSTNLLTDYEFARSRFQVDVADLSMLTSFYIGRPTLAALAADPSNLKYLLNAKQWSFVEFVPSRYGSSKCITAATNCVLAKVRSILAPDEFTDSQLLLRLYSRALQTLQDAIADPSNCLDSDVLCATQLLSIHELLDPTRAAAWDQHLWGSTRLVKARTPTRFQTDFEKALFAAHVGPVVSEALTSIISCYLAQPEWMDLYRSLVIDTDELTDRSPLTIAIRSVTFFLPDLWRDVDTAVNDDATLFDDAALQALEARCRALHSEILAWTEDYKAHCVRWSLSTPSPAELAMRRENFGLSIECLIIVKRLLSTVCDAERPQLELETQALAHLLLELQKNPVAEHSFLFAGHEGWRT</sequence>
<dbReference type="PANTHER" id="PTHR38111:SF6">
    <property type="entry name" value="FINGER DOMAIN PROTEIN, PUTATIVE (AFU_ORTHOLOGUE AFUA_8G01940)-RELATED"/>
    <property type="match status" value="1"/>
</dbReference>
<dbReference type="PANTHER" id="PTHR38111">
    <property type="entry name" value="ZN(2)-C6 FUNGAL-TYPE DOMAIN-CONTAINING PROTEIN-RELATED"/>
    <property type="match status" value="1"/>
</dbReference>
<evidence type="ECO:0000313" key="2">
    <source>
        <dbReference type="EMBL" id="KAF2485694.1"/>
    </source>
</evidence>